<keyword evidence="3" id="KW-0597">Phosphoprotein</keyword>
<feature type="modified residue" description="4-aspartylphosphate" evidence="3">
    <location>
        <position position="76"/>
    </location>
</feature>
<dbReference type="SMART" id="SM00267">
    <property type="entry name" value="GGDEF"/>
    <property type="match status" value="1"/>
</dbReference>
<evidence type="ECO:0000259" key="4">
    <source>
        <dbReference type="PROSITE" id="PS50110"/>
    </source>
</evidence>
<dbReference type="Gene3D" id="3.30.70.270">
    <property type="match status" value="1"/>
</dbReference>
<reference evidence="6 7" key="1">
    <citation type="submission" date="2019-05" db="EMBL/GenBank/DDBJ databases">
        <title>Thiomicrorhabdus sediminis sp. nov, a novel sulfur-oxidizing bacterium isolated from coastal sediment.</title>
        <authorList>
            <person name="Liu X."/>
        </authorList>
    </citation>
    <scope>NUCLEOTIDE SEQUENCE [LARGE SCALE GENOMIC DNA]</scope>
    <source>
        <strain evidence="6 7">G1</strain>
    </source>
</reference>
<dbReference type="SUPFAM" id="SSF52172">
    <property type="entry name" value="CheY-like"/>
    <property type="match status" value="2"/>
</dbReference>
<dbReference type="SMART" id="SM00448">
    <property type="entry name" value="REC"/>
    <property type="match status" value="1"/>
</dbReference>
<dbReference type="Proteomes" id="UP000304864">
    <property type="component" value="Chromosome"/>
</dbReference>
<dbReference type="Gene3D" id="3.40.50.2300">
    <property type="match status" value="2"/>
</dbReference>
<dbReference type="InterPro" id="IPR029787">
    <property type="entry name" value="Nucleotide_cyclase"/>
</dbReference>
<sequence>MPLPLMCMLYNNKLKILGWLMAEPIILLIEDQKSMASFLEDKLSQKTDIKIVVARNLQQAVEVIESDAKILVCLTDLNLPDAEEGATVPILRKHRITTVVLTSNYSEKIRKKMFDLQVADYVIKDGPVALEYAVNVCLTMVENADKSIWLVSKPSDNATHLRHLLNNQGFRVFLFEDLSELSKAIKGKVPDLILINQINELGEGKTLKLVQLVRYYYSSSQLPIVLTDGAENVSECIRMMKYGVNDFFNIETSTEEFYVRLRLNLLQAERYKEIEYISQTDSLTGLHNRRFFFEKAESFYQDKRLDNHFAVMLDIDFFKQVNDKHGHHVGDKAIQFVAQKIQQHFKKFLSARFGGEEFAVCGSASSAAEVIDICESLRKQIESDSYAETGVAFTISIGLCFNANGIDKAMSLSDEALYEAKESGRNKVVAI</sequence>
<dbReference type="AlphaFoldDB" id="A0A4P9K361"/>
<dbReference type="GO" id="GO:1902201">
    <property type="term" value="P:negative regulation of bacterial-type flagellum-dependent cell motility"/>
    <property type="evidence" value="ECO:0007669"/>
    <property type="project" value="TreeGrafter"/>
</dbReference>
<dbReference type="GO" id="GO:0043709">
    <property type="term" value="P:cell adhesion involved in single-species biofilm formation"/>
    <property type="evidence" value="ECO:0007669"/>
    <property type="project" value="TreeGrafter"/>
</dbReference>
<dbReference type="InterPro" id="IPR050469">
    <property type="entry name" value="Diguanylate_Cyclase"/>
</dbReference>
<feature type="domain" description="Response regulatory" evidence="4">
    <location>
        <begin position="147"/>
        <end position="265"/>
    </location>
</feature>
<dbReference type="GO" id="GO:0000160">
    <property type="term" value="P:phosphorelay signal transduction system"/>
    <property type="evidence" value="ECO:0007669"/>
    <property type="project" value="InterPro"/>
</dbReference>
<keyword evidence="7" id="KW-1185">Reference proteome</keyword>
<organism evidence="6 7">
    <name type="scientific">Thiomicrorhabdus sediminis</name>
    <dbReference type="NCBI Taxonomy" id="2580412"/>
    <lineage>
        <taxon>Bacteria</taxon>
        <taxon>Pseudomonadati</taxon>
        <taxon>Pseudomonadota</taxon>
        <taxon>Gammaproteobacteria</taxon>
        <taxon>Thiotrichales</taxon>
        <taxon>Piscirickettsiaceae</taxon>
        <taxon>Thiomicrorhabdus</taxon>
    </lineage>
</organism>
<evidence type="ECO:0000256" key="1">
    <source>
        <dbReference type="ARBA" id="ARBA00012528"/>
    </source>
</evidence>
<name>A0A4P9K361_9GAMM</name>
<evidence type="ECO:0000313" key="7">
    <source>
        <dbReference type="Proteomes" id="UP000304864"/>
    </source>
</evidence>
<dbReference type="InterPro" id="IPR011006">
    <property type="entry name" value="CheY-like_superfamily"/>
</dbReference>
<dbReference type="EMBL" id="CP040602">
    <property type="protein sequence ID" value="QCU89268.1"/>
    <property type="molecule type" value="Genomic_DNA"/>
</dbReference>
<proteinExistence type="predicted"/>
<dbReference type="GO" id="GO:0052621">
    <property type="term" value="F:diguanylate cyclase activity"/>
    <property type="evidence" value="ECO:0007669"/>
    <property type="project" value="UniProtKB-EC"/>
</dbReference>
<dbReference type="EC" id="2.7.7.65" evidence="1"/>
<evidence type="ECO:0000259" key="5">
    <source>
        <dbReference type="PROSITE" id="PS50887"/>
    </source>
</evidence>
<dbReference type="InterPro" id="IPR000160">
    <property type="entry name" value="GGDEF_dom"/>
</dbReference>
<dbReference type="InterPro" id="IPR001789">
    <property type="entry name" value="Sig_transdc_resp-reg_receiver"/>
</dbReference>
<dbReference type="Pfam" id="PF00990">
    <property type="entry name" value="GGDEF"/>
    <property type="match status" value="1"/>
</dbReference>
<feature type="domain" description="Response regulatory" evidence="4">
    <location>
        <begin position="25"/>
        <end position="139"/>
    </location>
</feature>
<gene>
    <name evidence="6" type="ORF">FE785_00800</name>
</gene>
<dbReference type="PANTHER" id="PTHR45138">
    <property type="entry name" value="REGULATORY COMPONENTS OF SENSORY TRANSDUCTION SYSTEM"/>
    <property type="match status" value="1"/>
</dbReference>
<dbReference type="SUPFAM" id="SSF55073">
    <property type="entry name" value="Nucleotide cyclase"/>
    <property type="match status" value="1"/>
</dbReference>
<dbReference type="PROSITE" id="PS50887">
    <property type="entry name" value="GGDEF"/>
    <property type="match status" value="1"/>
</dbReference>
<evidence type="ECO:0000256" key="2">
    <source>
        <dbReference type="ARBA" id="ARBA00034247"/>
    </source>
</evidence>
<dbReference type="InterPro" id="IPR043128">
    <property type="entry name" value="Rev_trsase/Diguanyl_cyclase"/>
</dbReference>
<accession>A0A4P9K361</accession>
<evidence type="ECO:0000256" key="3">
    <source>
        <dbReference type="PROSITE-ProRule" id="PRU00169"/>
    </source>
</evidence>
<evidence type="ECO:0000313" key="6">
    <source>
        <dbReference type="EMBL" id="QCU89268.1"/>
    </source>
</evidence>
<dbReference type="GO" id="GO:0005886">
    <property type="term" value="C:plasma membrane"/>
    <property type="evidence" value="ECO:0007669"/>
    <property type="project" value="TreeGrafter"/>
</dbReference>
<dbReference type="CDD" id="cd01949">
    <property type="entry name" value="GGDEF"/>
    <property type="match status" value="1"/>
</dbReference>
<feature type="domain" description="GGDEF" evidence="5">
    <location>
        <begin position="306"/>
        <end position="431"/>
    </location>
</feature>
<dbReference type="NCBIfam" id="TIGR00254">
    <property type="entry name" value="GGDEF"/>
    <property type="match status" value="1"/>
</dbReference>
<protein>
    <recommendedName>
        <fullName evidence="1">diguanylate cyclase</fullName>
        <ecNumber evidence="1">2.7.7.65</ecNumber>
    </recommendedName>
</protein>
<dbReference type="OrthoDB" id="9812260at2"/>
<dbReference type="KEGG" id="thig:FE785_00800"/>
<dbReference type="PROSITE" id="PS50110">
    <property type="entry name" value="RESPONSE_REGULATORY"/>
    <property type="match status" value="2"/>
</dbReference>
<dbReference type="Pfam" id="PF00072">
    <property type="entry name" value="Response_reg"/>
    <property type="match status" value="1"/>
</dbReference>
<comment type="catalytic activity">
    <reaction evidence="2">
        <text>2 GTP = 3',3'-c-di-GMP + 2 diphosphate</text>
        <dbReference type="Rhea" id="RHEA:24898"/>
        <dbReference type="ChEBI" id="CHEBI:33019"/>
        <dbReference type="ChEBI" id="CHEBI:37565"/>
        <dbReference type="ChEBI" id="CHEBI:58805"/>
        <dbReference type="EC" id="2.7.7.65"/>
    </reaction>
</comment>
<dbReference type="PANTHER" id="PTHR45138:SF9">
    <property type="entry name" value="DIGUANYLATE CYCLASE DGCM-RELATED"/>
    <property type="match status" value="1"/>
</dbReference>
<comment type="caution">
    <text evidence="3">Lacks conserved residue(s) required for the propagation of feature annotation.</text>
</comment>